<name>A0AAQ4D5N9_AMBAM</name>
<dbReference type="InterPro" id="IPR000477">
    <property type="entry name" value="RT_dom"/>
</dbReference>
<dbReference type="AlphaFoldDB" id="A0AAQ4D5N9"/>
<dbReference type="EMBL" id="JARKHS020034824">
    <property type="protein sequence ID" value="KAK8757779.1"/>
    <property type="molecule type" value="Genomic_DNA"/>
</dbReference>
<reference evidence="2 3" key="1">
    <citation type="journal article" date="2023" name="Arcadia Sci">
        <title>De novo assembly of a long-read Amblyomma americanum tick genome.</title>
        <authorList>
            <person name="Chou S."/>
            <person name="Poskanzer K.E."/>
            <person name="Rollins M."/>
            <person name="Thuy-Boun P.S."/>
        </authorList>
    </citation>
    <scope>NUCLEOTIDE SEQUENCE [LARGE SCALE GENOMIC DNA]</scope>
    <source>
        <strain evidence="2">F_SG_1</strain>
        <tissue evidence="2">Salivary glands</tissue>
    </source>
</reference>
<proteinExistence type="predicted"/>
<protein>
    <recommendedName>
        <fullName evidence="1">Reverse transcriptase domain-containing protein</fullName>
    </recommendedName>
</protein>
<evidence type="ECO:0000259" key="1">
    <source>
        <dbReference type="Pfam" id="PF00078"/>
    </source>
</evidence>
<sequence>MLRNLYTPESARLLESLSTIWGTATLPEDWLTPVVVPILKPRKPTCLPSSYRPVFLTSAACRTVEAIALFRLTWIARVTNVLPKQITGFRRFSCTADSIAYLVSTMEDARHDGDAVMLVLLDVQAAFDTLPHSVIHGVLCRLGITVPLLAFVRAFLEGRTFRVGVGRQLSTP</sequence>
<feature type="domain" description="Reverse transcriptase" evidence="1">
    <location>
        <begin position="43"/>
        <end position="140"/>
    </location>
</feature>
<gene>
    <name evidence="2" type="ORF">V5799_004590</name>
</gene>
<dbReference type="Proteomes" id="UP001321473">
    <property type="component" value="Unassembled WGS sequence"/>
</dbReference>
<comment type="caution">
    <text evidence="2">The sequence shown here is derived from an EMBL/GenBank/DDBJ whole genome shotgun (WGS) entry which is preliminary data.</text>
</comment>
<dbReference type="Pfam" id="PF00078">
    <property type="entry name" value="RVT_1"/>
    <property type="match status" value="1"/>
</dbReference>
<evidence type="ECO:0000313" key="2">
    <source>
        <dbReference type="EMBL" id="KAK8757779.1"/>
    </source>
</evidence>
<accession>A0AAQ4D5N9</accession>
<organism evidence="2 3">
    <name type="scientific">Amblyomma americanum</name>
    <name type="common">Lone star tick</name>
    <dbReference type="NCBI Taxonomy" id="6943"/>
    <lineage>
        <taxon>Eukaryota</taxon>
        <taxon>Metazoa</taxon>
        <taxon>Ecdysozoa</taxon>
        <taxon>Arthropoda</taxon>
        <taxon>Chelicerata</taxon>
        <taxon>Arachnida</taxon>
        <taxon>Acari</taxon>
        <taxon>Parasitiformes</taxon>
        <taxon>Ixodida</taxon>
        <taxon>Ixodoidea</taxon>
        <taxon>Ixodidae</taxon>
        <taxon>Amblyomminae</taxon>
        <taxon>Amblyomma</taxon>
    </lineage>
</organism>
<dbReference type="PANTHER" id="PTHR19446">
    <property type="entry name" value="REVERSE TRANSCRIPTASES"/>
    <property type="match status" value="1"/>
</dbReference>
<keyword evidence="3" id="KW-1185">Reference proteome</keyword>
<evidence type="ECO:0000313" key="3">
    <source>
        <dbReference type="Proteomes" id="UP001321473"/>
    </source>
</evidence>